<dbReference type="InterPro" id="IPR029044">
    <property type="entry name" value="Nucleotide-diphossugar_trans"/>
</dbReference>
<evidence type="ECO:0000259" key="1">
    <source>
        <dbReference type="Pfam" id="PF14134"/>
    </source>
</evidence>
<dbReference type="InterPro" id="IPR025393">
    <property type="entry name" value="DUF4301"/>
</dbReference>
<dbReference type="SUPFAM" id="SSF53448">
    <property type="entry name" value="Nucleotide-diphospho-sugar transferases"/>
    <property type="match status" value="1"/>
</dbReference>
<evidence type="ECO:0000313" key="2">
    <source>
        <dbReference type="EMBL" id="MCO5724527.1"/>
    </source>
</evidence>
<sequence>MYRFSEDDLQLLAAKGIEPRQAYQQMETFREGIPPVRLARAAVVGDGILRLSGEAQERLRGVYRQHSKGLQVVKFIPASGAASRMFKALFSFLHEFDPERDSLQAYLDHPQNKDLRVFAEGLERFPFYKVVKSRLGESALSSGAGLYHFVREMLEEKGLNYGFYPKGLLPFHNYGGHLATPFEEHLKEGAAYGRTGDGAKLHFTISPQHRELFGEEARRVVGPVGERTSCQFDISYSFQKESTDTLAVTPENEPFRDGEGKLLFRPGGHGALLENLNEQEADLIFIKNIDNVVTGASLPEVSYWKEVLGGHLLEVQEQAFRFSRMLGEGVTDHDLLQRIRTFLETALNVRFSEGFSGYSLEEQLSVLQDKLSRPIRVCGMVKNEGEPGGGPFWITDAQGRESLQIVESAQADLGEESQKALFDEATHFNPVDLVCGVRDATGRKYDLMNFRDPKQGFITGKTFEGRPLKALELPGLWNGGMAYWNTVFVEVPISTFNPVKTVNDLLKPAHQAAAQ</sequence>
<comment type="caution">
    <text evidence="2">The sequence shown here is derived from an EMBL/GenBank/DDBJ whole genome shotgun (WGS) entry which is preliminary data.</text>
</comment>
<feature type="domain" description="DUF4301" evidence="1">
    <location>
        <begin position="6"/>
        <end position="511"/>
    </location>
</feature>
<gene>
    <name evidence="2" type="ORF">NG653_06645</name>
</gene>
<proteinExistence type="predicted"/>
<dbReference type="Proteomes" id="UP001206312">
    <property type="component" value="Unassembled WGS sequence"/>
</dbReference>
<reference evidence="2 3" key="1">
    <citation type="submission" date="2022-06" db="EMBL/GenBank/DDBJ databases">
        <authorList>
            <person name="Xuan X."/>
        </authorList>
    </citation>
    <scope>NUCLEOTIDE SEQUENCE [LARGE SCALE GENOMIC DNA]</scope>
    <source>
        <strain evidence="2 3">2V75</strain>
    </source>
</reference>
<organism evidence="2 3">
    <name type="scientific">Robiginitalea marina</name>
    <dbReference type="NCBI Taxonomy" id="2954105"/>
    <lineage>
        <taxon>Bacteria</taxon>
        <taxon>Pseudomonadati</taxon>
        <taxon>Bacteroidota</taxon>
        <taxon>Flavobacteriia</taxon>
        <taxon>Flavobacteriales</taxon>
        <taxon>Flavobacteriaceae</taxon>
        <taxon>Robiginitalea</taxon>
    </lineage>
</organism>
<dbReference type="EMBL" id="JAMXIB010000004">
    <property type="protein sequence ID" value="MCO5724527.1"/>
    <property type="molecule type" value="Genomic_DNA"/>
</dbReference>
<name>A0ABT1AY26_9FLAO</name>
<accession>A0ABT1AY26</accession>
<protein>
    <submittedName>
        <fullName evidence="2">DUF4301 family protein</fullName>
    </submittedName>
</protein>
<keyword evidence="3" id="KW-1185">Reference proteome</keyword>
<dbReference type="RefSeq" id="WP_252740903.1">
    <property type="nucleotide sequence ID" value="NZ_JAMXIB010000004.1"/>
</dbReference>
<dbReference type="Pfam" id="PF14134">
    <property type="entry name" value="DUF4301"/>
    <property type="match status" value="1"/>
</dbReference>
<evidence type="ECO:0000313" key="3">
    <source>
        <dbReference type="Proteomes" id="UP001206312"/>
    </source>
</evidence>